<proteinExistence type="predicted"/>
<dbReference type="PANTHER" id="PTHR13696">
    <property type="entry name" value="P-LOOP CONTAINING NUCLEOSIDE TRIPHOSPHATE HYDROLASE"/>
    <property type="match status" value="1"/>
</dbReference>
<sequence length="292" mass="31668">MRVVRHAPQFDAAGPIIGFAGHASRASQASLASHQALRSTCSQTSHASQLGQASRRGLQIVSCQIENFRATLQCMFITFTNTKGGVGKSTLAAHLAIWLFDRGYRVALLDADVQGTSSEWLRNAEPEITVRAISDSDAIQTARDELITLHDFVIADAPGEEGEAANAVTFLADLAVLPLEPTKPCIRALKDALKTIRLAHTVTQGKRPETVLVLSKVRKKSRRTAVLKEQLRGSGFRVADTEIRFLDAIAESCDSAVTRKVTPSSQGAASDMEAFFWELLGVRLTERNAANE</sequence>
<gene>
    <name evidence="2" type="ORF">I41_04580</name>
</gene>
<dbReference type="InterPro" id="IPR050678">
    <property type="entry name" value="DNA_Partitioning_ATPase"/>
</dbReference>
<evidence type="ECO:0000313" key="3">
    <source>
        <dbReference type="Proteomes" id="UP000317909"/>
    </source>
</evidence>
<evidence type="ECO:0000313" key="2">
    <source>
        <dbReference type="EMBL" id="QDT71301.1"/>
    </source>
</evidence>
<dbReference type="PANTHER" id="PTHR13696:SF96">
    <property type="entry name" value="COBQ_COBB_MIND_PARA NUCLEOTIDE BINDING DOMAIN-CONTAINING PROTEIN"/>
    <property type="match status" value="1"/>
</dbReference>
<evidence type="ECO:0000259" key="1">
    <source>
        <dbReference type="Pfam" id="PF01656"/>
    </source>
</evidence>
<dbReference type="CDD" id="cd02042">
    <property type="entry name" value="ParAB_family"/>
    <property type="match status" value="1"/>
</dbReference>
<reference evidence="2 3" key="1">
    <citation type="submission" date="2019-02" db="EMBL/GenBank/DDBJ databases">
        <title>Deep-cultivation of Planctomycetes and their phenomic and genomic characterization uncovers novel biology.</title>
        <authorList>
            <person name="Wiegand S."/>
            <person name="Jogler M."/>
            <person name="Boedeker C."/>
            <person name="Pinto D."/>
            <person name="Vollmers J."/>
            <person name="Rivas-Marin E."/>
            <person name="Kohn T."/>
            <person name="Peeters S.H."/>
            <person name="Heuer A."/>
            <person name="Rast P."/>
            <person name="Oberbeckmann S."/>
            <person name="Bunk B."/>
            <person name="Jeske O."/>
            <person name="Meyerdierks A."/>
            <person name="Storesund J.E."/>
            <person name="Kallscheuer N."/>
            <person name="Luecker S."/>
            <person name="Lage O.M."/>
            <person name="Pohl T."/>
            <person name="Merkel B.J."/>
            <person name="Hornburger P."/>
            <person name="Mueller R.-W."/>
            <person name="Bruemmer F."/>
            <person name="Labrenz M."/>
            <person name="Spormann A.M."/>
            <person name="Op den Camp H."/>
            <person name="Overmann J."/>
            <person name="Amann R."/>
            <person name="Jetten M.S.M."/>
            <person name="Mascher T."/>
            <person name="Medema M.H."/>
            <person name="Devos D.P."/>
            <person name="Kaster A.-K."/>
            <person name="Ovreas L."/>
            <person name="Rohde M."/>
            <person name="Galperin M.Y."/>
            <person name="Jogler C."/>
        </authorList>
    </citation>
    <scope>NUCLEOTIDE SEQUENCE [LARGE SCALE GENOMIC DNA]</scope>
    <source>
        <strain evidence="2 3">I41</strain>
    </source>
</reference>
<dbReference type="SUPFAM" id="SSF52540">
    <property type="entry name" value="P-loop containing nucleoside triphosphate hydrolases"/>
    <property type="match status" value="1"/>
</dbReference>
<name>A0A517TSF6_9BACT</name>
<dbReference type="AlphaFoldDB" id="A0A517TSF6"/>
<dbReference type="KEGG" id="llh:I41_04580"/>
<protein>
    <submittedName>
        <fullName evidence="2">MinD/ParA/CobQ/CobA-like protein</fullName>
    </submittedName>
</protein>
<dbReference type="Gene3D" id="3.40.50.300">
    <property type="entry name" value="P-loop containing nucleotide triphosphate hydrolases"/>
    <property type="match status" value="1"/>
</dbReference>
<organism evidence="2 3">
    <name type="scientific">Lacipirellula limnantheis</name>
    <dbReference type="NCBI Taxonomy" id="2528024"/>
    <lineage>
        <taxon>Bacteria</taxon>
        <taxon>Pseudomonadati</taxon>
        <taxon>Planctomycetota</taxon>
        <taxon>Planctomycetia</taxon>
        <taxon>Pirellulales</taxon>
        <taxon>Lacipirellulaceae</taxon>
        <taxon>Lacipirellula</taxon>
    </lineage>
</organism>
<dbReference type="InterPro" id="IPR027417">
    <property type="entry name" value="P-loop_NTPase"/>
</dbReference>
<feature type="domain" description="CobQ/CobB/MinD/ParA nucleotide binding" evidence="1">
    <location>
        <begin position="77"/>
        <end position="252"/>
    </location>
</feature>
<dbReference type="OrthoDB" id="9804460at2"/>
<dbReference type="EMBL" id="CP036339">
    <property type="protein sequence ID" value="QDT71301.1"/>
    <property type="molecule type" value="Genomic_DNA"/>
</dbReference>
<dbReference type="InterPro" id="IPR002586">
    <property type="entry name" value="CobQ/CobB/MinD/ParA_Nub-bd_dom"/>
</dbReference>
<keyword evidence="3" id="KW-1185">Reference proteome</keyword>
<dbReference type="Pfam" id="PF01656">
    <property type="entry name" value="CbiA"/>
    <property type="match status" value="1"/>
</dbReference>
<dbReference type="Proteomes" id="UP000317909">
    <property type="component" value="Chromosome"/>
</dbReference>
<accession>A0A517TSF6</accession>